<keyword evidence="3" id="KW-1185">Reference proteome</keyword>
<evidence type="ECO:0000313" key="2">
    <source>
        <dbReference type="EMBL" id="QEA12809.1"/>
    </source>
</evidence>
<protein>
    <submittedName>
        <fullName evidence="2">Uncharacterized protein</fullName>
    </submittedName>
</protein>
<evidence type="ECO:0000313" key="3">
    <source>
        <dbReference type="Proteomes" id="UP000321199"/>
    </source>
</evidence>
<dbReference type="OrthoDB" id="8901010at2"/>
<reference evidence="2 3" key="1">
    <citation type="submission" date="2019-07" db="EMBL/GenBank/DDBJ databases">
        <title>Complete genome sequence of Comamonas sp. NLF 7-7 isolated from livestock.</title>
        <authorList>
            <person name="Kim D.H."/>
            <person name="Kim J.G."/>
        </authorList>
    </citation>
    <scope>NUCLEOTIDE SEQUENCE [LARGE SCALE GENOMIC DNA]</scope>
    <source>
        <strain evidence="2 3">NLF 7-7</strain>
    </source>
</reference>
<dbReference type="EMBL" id="CP042344">
    <property type="protein sequence ID" value="QEA12809.1"/>
    <property type="molecule type" value="Genomic_DNA"/>
</dbReference>
<accession>A0A5B8RT29</accession>
<feature type="chain" id="PRO_5022948290" evidence="1">
    <location>
        <begin position="22"/>
        <end position="325"/>
    </location>
</feature>
<dbReference type="RefSeq" id="WP_146912402.1">
    <property type="nucleotide sequence ID" value="NZ_CP042344.1"/>
</dbReference>
<name>A0A5B8RT29_9BURK</name>
<organism evidence="2 3">
    <name type="scientific">Comamonas flocculans</name>
    <dbReference type="NCBI Taxonomy" id="2597701"/>
    <lineage>
        <taxon>Bacteria</taxon>
        <taxon>Pseudomonadati</taxon>
        <taxon>Pseudomonadota</taxon>
        <taxon>Betaproteobacteria</taxon>
        <taxon>Burkholderiales</taxon>
        <taxon>Comamonadaceae</taxon>
        <taxon>Comamonas</taxon>
    </lineage>
</organism>
<proteinExistence type="predicted"/>
<evidence type="ECO:0000256" key="1">
    <source>
        <dbReference type="SAM" id="SignalP"/>
    </source>
</evidence>
<gene>
    <name evidence="2" type="ORF">FOZ74_07090</name>
</gene>
<sequence length="325" mass="35381">MNFRYFLCAAALLTLAGPAQAQTAAPLVQGKIHFLFLDADELPMAGLRLWGRCESRLGSFWNPTRHRSDWSCTTSSDGLCEASIDTLAAPDGTPVQCRGTERSSVQEAGGGAQQISYHAFFAKGAMDNYALVQKRSGWKDGQYLFRAVASAELFDALALRYRASYYAARLGKDTEPGGGAVWSTRGAHPQENPDEQNLIYLSARSSATSAGLQLQAVIALTYVDEVMRGYDKARFEGLDGEQTVALTKVSSGNTCGVRDLLSGQCQYREELRLDLPEDLAQSLAARYREGVPGNWRLQLGTPRGQLLDFVIAHAEFAALLTAARP</sequence>
<keyword evidence="1" id="KW-0732">Signal</keyword>
<dbReference type="AlphaFoldDB" id="A0A5B8RT29"/>
<feature type="signal peptide" evidence="1">
    <location>
        <begin position="1"/>
        <end position="21"/>
    </location>
</feature>
<dbReference type="KEGG" id="cof:FOZ74_07090"/>
<dbReference type="Proteomes" id="UP000321199">
    <property type="component" value="Chromosome"/>
</dbReference>